<protein>
    <submittedName>
        <fullName evidence="16">Vitamin B12 transporter</fullName>
    </submittedName>
</protein>
<name>A0A1G7NMR2_9BACT</name>
<dbReference type="InterPro" id="IPR012910">
    <property type="entry name" value="Plug_dom"/>
</dbReference>
<evidence type="ECO:0000256" key="10">
    <source>
        <dbReference type="PROSITE-ProRule" id="PRU01360"/>
    </source>
</evidence>
<evidence type="ECO:0000256" key="6">
    <source>
        <dbReference type="ARBA" id="ARBA00023077"/>
    </source>
</evidence>
<dbReference type="AlphaFoldDB" id="A0A1G7NMR2"/>
<keyword evidence="3 10" id="KW-1134">Transmembrane beta strand</keyword>
<evidence type="ECO:0000256" key="11">
    <source>
        <dbReference type="RuleBase" id="RU003357"/>
    </source>
</evidence>
<keyword evidence="4 10" id="KW-0812">Transmembrane</keyword>
<keyword evidence="8" id="KW-0675">Receptor</keyword>
<feature type="signal peptide" evidence="13">
    <location>
        <begin position="1"/>
        <end position="33"/>
    </location>
</feature>
<dbReference type="Gene3D" id="2.170.130.10">
    <property type="entry name" value="TonB-dependent receptor, plug domain"/>
    <property type="match status" value="1"/>
</dbReference>
<comment type="similarity">
    <text evidence="10 11">Belongs to the TonB-dependent receptor family.</text>
</comment>
<dbReference type="PROSITE" id="PS52016">
    <property type="entry name" value="TONB_DEPENDENT_REC_3"/>
    <property type="match status" value="1"/>
</dbReference>
<dbReference type="InterPro" id="IPR039426">
    <property type="entry name" value="TonB-dep_rcpt-like"/>
</dbReference>
<keyword evidence="2 10" id="KW-0813">Transport</keyword>
<feature type="domain" description="TonB-dependent receptor-like beta-barrel" evidence="14">
    <location>
        <begin position="222"/>
        <end position="708"/>
    </location>
</feature>
<evidence type="ECO:0000256" key="1">
    <source>
        <dbReference type="ARBA" id="ARBA00004571"/>
    </source>
</evidence>
<keyword evidence="7 10" id="KW-0472">Membrane</keyword>
<evidence type="ECO:0000256" key="12">
    <source>
        <dbReference type="SAM" id="MobiDB-lite"/>
    </source>
</evidence>
<keyword evidence="17" id="KW-1185">Reference proteome</keyword>
<dbReference type="GO" id="GO:0044718">
    <property type="term" value="P:siderophore transmembrane transport"/>
    <property type="evidence" value="ECO:0007669"/>
    <property type="project" value="TreeGrafter"/>
</dbReference>
<dbReference type="SUPFAM" id="SSF56935">
    <property type="entry name" value="Porins"/>
    <property type="match status" value="1"/>
</dbReference>
<reference evidence="17" key="1">
    <citation type="submission" date="2016-10" db="EMBL/GenBank/DDBJ databases">
        <authorList>
            <person name="Varghese N."/>
            <person name="Submissions S."/>
        </authorList>
    </citation>
    <scope>NUCLEOTIDE SEQUENCE [LARGE SCALE GENOMIC DNA]</scope>
    <source>
        <strain evidence="17">DSM 25329</strain>
    </source>
</reference>
<dbReference type="Gene3D" id="2.40.170.20">
    <property type="entry name" value="TonB-dependent receptor, beta-barrel domain"/>
    <property type="match status" value="1"/>
</dbReference>
<dbReference type="Pfam" id="PF07715">
    <property type="entry name" value="Plug"/>
    <property type="match status" value="1"/>
</dbReference>
<evidence type="ECO:0000256" key="9">
    <source>
        <dbReference type="ARBA" id="ARBA00023237"/>
    </source>
</evidence>
<feature type="domain" description="TonB-dependent receptor plug" evidence="15">
    <location>
        <begin position="60"/>
        <end position="165"/>
    </location>
</feature>
<evidence type="ECO:0000259" key="14">
    <source>
        <dbReference type="Pfam" id="PF00593"/>
    </source>
</evidence>
<accession>A0A1G7NMR2</accession>
<evidence type="ECO:0000256" key="13">
    <source>
        <dbReference type="SAM" id="SignalP"/>
    </source>
</evidence>
<evidence type="ECO:0000313" key="16">
    <source>
        <dbReference type="EMBL" id="SDF75375.1"/>
    </source>
</evidence>
<dbReference type="STRING" id="659014.SAMN04487996_112103"/>
<evidence type="ECO:0000256" key="5">
    <source>
        <dbReference type="ARBA" id="ARBA00022729"/>
    </source>
</evidence>
<evidence type="ECO:0000256" key="7">
    <source>
        <dbReference type="ARBA" id="ARBA00023136"/>
    </source>
</evidence>
<evidence type="ECO:0000256" key="2">
    <source>
        <dbReference type="ARBA" id="ARBA00022448"/>
    </source>
</evidence>
<dbReference type="InterPro" id="IPR000531">
    <property type="entry name" value="Beta-barrel_TonB"/>
</dbReference>
<proteinExistence type="inferred from homology"/>
<dbReference type="PANTHER" id="PTHR30069">
    <property type="entry name" value="TONB-DEPENDENT OUTER MEMBRANE RECEPTOR"/>
    <property type="match status" value="1"/>
</dbReference>
<dbReference type="GO" id="GO:0009279">
    <property type="term" value="C:cell outer membrane"/>
    <property type="evidence" value="ECO:0007669"/>
    <property type="project" value="UniProtKB-SubCell"/>
</dbReference>
<dbReference type="OrthoDB" id="1109239at2"/>
<evidence type="ECO:0000256" key="8">
    <source>
        <dbReference type="ARBA" id="ARBA00023170"/>
    </source>
</evidence>
<gene>
    <name evidence="16" type="ORF">SAMN04487996_112103</name>
</gene>
<keyword evidence="9 10" id="KW-0998">Cell outer membrane</keyword>
<evidence type="ECO:0000256" key="3">
    <source>
        <dbReference type="ARBA" id="ARBA00022452"/>
    </source>
</evidence>
<comment type="subcellular location">
    <subcellularLocation>
        <location evidence="1 10">Cell outer membrane</location>
        <topology evidence="1 10">Multi-pass membrane protein</topology>
    </subcellularLocation>
</comment>
<dbReference type="Proteomes" id="UP000198748">
    <property type="component" value="Unassembled WGS sequence"/>
</dbReference>
<evidence type="ECO:0000259" key="15">
    <source>
        <dbReference type="Pfam" id="PF07715"/>
    </source>
</evidence>
<dbReference type="RefSeq" id="WP_090154026.1">
    <property type="nucleotide sequence ID" value="NZ_FNAN01000012.1"/>
</dbReference>
<sequence>MHTQFYQPARVSVGGLMLSILAISGLYTSAAFAQEANTDSSGRKLLDPVVVTATRFETKKEKVAQKLDIISKEDIQMTPSADLTDIVRKTAAVDVIQYPNLSSGIGIRGFRPQFSGLNQRTLLLIDGRPAGATNLSQINLNGIERIEVLKGPASSLYGSQAMGGVINVITQRSKGTPGGNAFLEYGSFKTLQAGLNTGGNITSKLNYDLSFSYLERSKDYKIGEDNWLRNAFGYKHAQKNYTGRPTVETDETTGDGDRRPFTKLHYFSGALRLGYQISDRWRVDVRGEQFQAKDVESPGELSSGSTEASTKDVDRQAIDISLTGQIGQHNPSVKVYASEENTKNYTQNVSGKPVIPFRSAQGHNAWKGIQVKDLWKLGRHSLILGYDYLNASTTSRRWTNDTTERAPTQPEYALISSAFFAQALLNVGKFTLQPGIRLDHITFDVRETPLLPTYKSGKKTTPFTSPSLGITYSLLPSLRAKANIGRAFVTTDAYSVAGYNEIRDSKGRIAVTAGNPDLKNESSLSWDLGLDFNKPQSGFAANVTFFSTKVENRIAKIIKVVNEPLENGDVITSRATFVNAANAEITGLETEVSYDFGARSDYRYSLKAFWNGNSIIKAKELIVGTDESAVRRDIQNVARNTFNFGLAYDNLKWLQLRLSGRAVGRRKDIDYTDPINPEIEYPQYMVLDFVAQFKISGGHTIALKLNNVTDENYYEKRGYNLPGRALSVRYLKNF</sequence>
<keyword evidence="6 11" id="KW-0798">TonB box</keyword>
<evidence type="ECO:0000313" key="17">
    <source>
        <dbReference type="Proteomes" id="UP000198748"/>
    </source>
</evidence>
<organism evidence="16 17">
    <name type="scientific">Dyadobacter soli</name>
    <dbReference type="NCBI Taxonomy" id="659014"/>
    <lineage>
        <taxon>Bacteria</taxon>
        <taxon>Pseudomonadati</taxon>
        <taxon>Bacteroidota</taxon>
        <taxon>Cytophagia</taxon>
        <taxon>Cytophagales</taxon>
        <taxon>Spirosomataceae</taxon>
        <taxon>Dyadobacter</taxon>
    </lineage>
</organism>
<dbReference type="CDD" id="cd01347">
    <property type="entry name" value="ligand_gated_channel"/>
    <property type="match status" value="1"/>
</dbReference>
<feature type="region of interest" description="Disordered" evidence="12">
    <location>
        <begin position="293"/>
        <end position="313"/>
    </location>
</feature>
<dbReference type="InterPro" id="IPR036942">
    <property type="entry name" value="Beta-barrel_TonB_sf"/>
</dbReference>
<feature type="chain" id="PRO_5011764071" evidence="13">
    <location>
        <begin position="34"/>
        <end position="734"/>
    </location>
</feature>
<dbReference type="EMBL" id="FNAN01000012">
    <property type="protein sequence ID" value="SDF75375.1"/>
    <property type="molecule type" value="Genomic_DNA"/>
</dbReference>
<keyword evidence="5 13" id="KW-0732">Signal</keyword>
<dbReference type="GO" id="GO:0015344">
    <property type="term" value="F:siderophore uptake transmembrane transporter activity"/>
    <property type="evidence" value="ECO:0007669"/>
    <property type="project" value="TreeGrafter"/>
</dbReference>
<dbReference type="Pfam" id="PF00593">
    <property type="entry name" value="TonB_dep_Rec_b-barrel"/>
    <property type="match status" value="1"/>
</dbReference>
<dbReference type="PANTHER" id="PTHR30069:SF29">
    <property type="entry name" value="HEMOGLOBIN AND HEMOGLOBIN-HAPTOGLOBIN-BINDING PROTEIN 1-RELATED"/>
    <property type="match status" value="1"/>
</dbReference>
<evidence type="ECO:0000256" key="4">
    <source>
        <dbReference type="ARBA" id="ARBA00022692"/>
    </source>
</evidence>
<dbReference type="InterPro" id="IPR037066">
    <property type="entry name" value="Plug_dom_sf"/>
</dbReference>